<feature type="transmembrane region" description="Helical" evidence="20">
    <location>
        <begin position="177"/>
        <end position="201"/>
    </location>
</feature>
<feature type="signal peptide" evidence="21">
    <location>
        <begin position="1"/>
        <end position="34"/>
    </location>
</feature>
<accession>A0AAV8GAC2</accession>
<keyword evidence="7 20" id="KW-0812">Transmembrane</keyword>
<evidence type="ECO:0000256" key="18">
    <source>
        <dbReference type="ARBA" id="ARBA00060484"/>
    </source>
</evidence>
<evidence type="ECO:0000313" key="24">
    <source>
        <dbReference type="Proteomes" id="UP001140206"/>
    </source>
</evidence>
<evidence type="ECO:0000256" key="19">
    <source>
        <dbReference type="PROSITE-ProRule" id="PRU00175"/>
    </source>
</evidence>
<dbReference type="EC" id="2.3.2.27" evidence="3"/>
<evidence type="ECO:0000256" key="14">
    <source>
        <dbReference type="ARBA" id="ARBA00023136"/>
    </source>
</evidence>
<dbReference type="InterPro" id="IPR044744">
    <property type="entry name" value="ZNRF4/RNF13/RNF167_PA"/>
</dbReference>
<keyword evidence="14 20" id="KW-0472">Membrane</keyword>
<keyword evidence="4" id="KW-0813">Transport</keyword>
<dbReference type="GO" id="GO:0008270">
    <property type="term" value="F:zinc ion binding"/>
    <property type="evidence" value="ECO:0007669"/>
    <property type="project" value="UniProtKB-KW"/>
</dbReference>
<feature type="domain" description="RING-type" evidence="22">
    <location>
        <begin position="245"/>
        <end position="289"/>
    </location>
</feature>
<evidence type="ECO:0000256" key="20">
    <source>
        <dbReference type="SAM" id="Phobius"/>
    </source>
</evidence>
<keyword evidence="5" id="KW-0926">Vacuole</keyword>
<comment type="subcellular location">
    <subcellularLocation>
        <location evidence="17">Endomembrane system</location>
        <topology evidence="17">Single-pass type I membrane protein</topology>
    </subcellularLocation>
    <subcellularLocation>
        <location evidence="18">Protein storage vacuole membrane</location>
    </subcellularLocation>
</comment>
<dbReference type="InterPro" id="IPR046450">
    <property type="entry name" value="PA_dom_sf"/>
</dbReference>
<dbReference type="Pfam" id="PF17123">
    <property type="entry name" value="zf-RING_11"/>
    <property type="match status" value="1"/>
</dbReference>
<evidence type="ECO:0000256" key="16">
    <source>
        <dbReference type="ARBA" id="ARBA00023180"/>
    </source>
</evidence>
<dbReference type="SMART" id="SM00184">
    <property type="entry name" value="RING"/>
    <property type="match status" value="1"/>
</dbReference>
<comment type="caution">
    <text evidence="23">The sequence shown here is derived from an EMBL/GenBank/DDBJ whole genome shotgun (WGS) entry which is preliminary data.</text>
</comment>
<dbReference type="SUPFAM" id="SSF52025">
    <property type="entry name" value="PA domain"/>
    <property type="match status" value="1"/>
</dbReference>
<keyword evidence="10 19" id="KW-0863">Zinc-finger</keyword>
<feature type="chain" id="PRO_5043731552" description="RING-type E3 ubiquitin transferase" evidence="21">
    <location>
        <begin position="35"/>
        <end position="320"/>
    </location>
</feature>
<evidence type="ECO:0000256" key="13">
    <source>
        <dbReference type="ARBA" id="ARBA00022989"/>
    </source>
</evidence>
<dbReference type="GO" id="GO:0032586">
    <property type="term" value="C:protein storage vacuole membrane"/>
    <property type="evidence" value="ECO:0007669"/>
    <property type="project" value="UniProtKB-SubCell"/>
</dbReference>
<evidence type="ECO:0000256" key="4">
    <source>
        <dbReference type="ARBA" id="ARBA00022448"/>
    </source>
</evidence>
<dbReference type="Pfam" id="PF02225">
    <property type="entry name" value="PA"/>
    <property type="match status" value="1"/>
</dbReference>
<protein>
    <recommendedName>
        <fullName evidence="3">RING-type E3 ubiquitin transferase</fullName>
        <ecNumber evidence="3">2.3.2.27</ecNumber>
    </recommendedName>
</protein>
<evidence type="ECO:0000256" key="11">
    <source>
        <dbReference type="ARBA" id="ARBA00022833"/>
    </source>
</evidence>
<sequence>MTAIIAPILHSERLLLSSSLLAALLLFLLRPSSALIHLYSNPNSYTFLDAPARFAVPIGASGICGSLHVADPILACSSLQSPNGTDSDSATGIRFVLISRGICSFEEKVRNAQDGGFQTAIIYDDQDKGNLYSMVGSPSGINIHAVFVSKSTGHTLNKLARGVDGECCINSSYEETAGTVLVISFVSLVVIISVVATFLFARNCHLLRRAAYSRPNSVKKEAVELLPRYVYKSSGSNGKHVGETCAICLEEYKEGETLRVLPCKHEFHLDCVQHNELNLTWKYLCAASRATFASATLQFLEFSKKEFRWKQVLEALAFTT</sequence>
<evidence type="ECO:0000256" key="15">
    <source>
        <dbReference type="ARBA" id="ARBA00023157"/>
    </source>
</evidence>
<evidence type="ECO:0000256" key="9">
    <source>
        <dbReference type="ARBA" id="ARBA00022729"/>
    </source>
</evidence>
<evidence type="ECO:0000313" key="23">
    <source>
        <dbReference type="EMBL" id="KAJ4800625.1"/>
    </source>
</evidence>
<dbReference type="FunFam" id="3.50.30.30:FF:000020">
    <property type="entry name" value="Receptor homology region transmembrane domain-and RING domain-containing protein 2"/>
    <property type="match status" value="1"/>
</dbReference>
<evidence type="ECO:0000256" key="7">
    <source>
        <dbReference type="ARBA" id="ARBA00022692"/>
    </source>
</evidence>
<keyword evidence="9 21" id="KW-0732">Signal</keyword>
<proteinExistence type="predicted"/>
<keyword evidence="13 20" id="KW-1133">Transmembrane helix</keyword>
<evidence type="ECO:0000256" key="12">
    <source>
        <dbReference type="ARBA" id="ARBA00022927"/>
    </source>
</evidence>
<evidence type="ECO:0000256" key="21">
    <source>
        <dbReference type="SAM" id="SignalP"/>
    </source>
</evidence>
<dbReference type="InterPro" id="IPR003137">
    <property type="entry name" value="PA_domain"/>
</dbReference>
<gene>
    <name evidence="23" type="ORF">LUZ62_051871</name>
</gene>
<dbReference type="InterPro" id="IPR001841">
    <property type="entry name" value="Znf_RING"/>
</dbReference>
<dbReference type="Proteomes" id="UP001140206">
    <property type="component" value="Chromosome 2"/>
</dbReference>
<dbReference type="GO" id="GO:0015031">
    <property type="term" value="P:protein transport"/>
    <property type="evidence" value="ECO:0007669"/>
    <property type="project" value="UniProtKB-KW"/>
</dbReference>
<keyword evidence="15" id="KW-1015">Disulfide bond</keyword>
<dbReference type="PROSITE" id="PS50089">
    <property type="entry name" value="ZF_RING_2"/>
    <property type="match status" value="1"/>
</dbReference>
<keyword evidence="11" id="KW-0862">Zinc</keyword>
<dbReference type="GO" id="GO:0061630">
    <property type="term" value="F:ubiquitin protein ligase activity"/>
    <property type="evidence" value="ECO:0007669"/>
    <property type="project" value="UniProtKB-EC"/>
</dbReference>
<organism evidence="23 24">
    <name type="scientific">Rhynchospora pubera</name>
    <dbReference type="NCBI Taxonomy" id="906938"/>
    <lineage>
        <taxon>Eukaryota</taxon>
        <taxon>Viridiplantae</taxon>
        <taxon>Streptophyta</taxon>
        <taxon>Embryophyta</taxon>
        <taxon>Tracheophyta</taxon>
        <taxon>Spermatophyta</taxon>
        <taxon>Magnoliopsida</taxon>
        <taxon>Liliopsida</taxon>
        <taxon>Poales</taxon>
        <taxon>Cyperaceae</taxon>
        <taxon>Cyperoideae</taxon>
        <taxon>Rhynchosporeae</taxon>
        <taxon>Rhynchospora</taxon>
    </lineage>
</organism>
<reference evidence="23" key="1">
    <citation type="submission" date="2022-08" db="EMBL/GenBank/DDBJ databases">
        <authorList>
            <person name="Marques A."/>
        </authorList>
    </citation>
    <scope>NUCLEOTIDE SEQUENCE</scope>
    <source>
        <strain evidence="23">RhyPub2mFocal</strain>
        <tissue evidence="23">Leaves</tissue>
    </source>
</reference>
<dbReference type="EMBL" id="JAMFTS010000002">
    <property type="protein sequence ID" value="KAJ4800625.1"/>
    <property type="molecule type" value="Genomic_DNA"/>
</dbReference>
<keyword evidence="6" id="KW-0808">Transferase</keyword>
<comment type="catalytic activity">
    <reaction evidence="1">
        <text>S-ubiquitinyl-[E2 ubiquitin-conjugating enzyme]-L-cysteine + [acceptor protein]-L-lysine = [E2 ubiquitin-conjugating enzyme]-L-cysteine + N(6)-ubiquitinyl-[acceptor protein]-L-lysine.</text>
        <dbReference type="EC" id="2.3.2.27"/>
    </reaction>
</comment>
<keyword evidence="12" id="KW-0653">Protein transport</keyword>
<keyword evidence="8" id="KW-0479">Metal-binding</keyword>
<dbReference type="Gene3D" id="3.50.30.30">
    <property type="match status" value="1"/>
</dbReference>
<keyword evidence="24" id="KW-1185">Reference proteome</keyword>
<dbReference type="PANTHER" id="PTHR47168:SF1">
    <property type="entry name" value="OS02G0798600 PROTEIN"/>
    <property type="match status" value="1"/>
</dbReference>
<dbReference type="InterPro" id="IPR051653">
    <property type="entry name" value="E3_ligase_sorting_rcpt"/>
</dbReference>
<dbReference type="Gene3D" id="3.30.40.10">
    <property type="entry name" value="Zinc/RING finger domain, C3HC4 (zinc finger)"/>
    <property type="match status" value="1"/>
</dbReference>
<dbReference type="CDD" id="cd02123">
    <property type="entry name" value="PA_C_RZF_like"/>
    <property type="match status" value="1"/>
</dbReference>
<evidence type="ECO:0000256" key="5">
    <source>
        <dbReference type="ARBA" id="ARBA00022554"/>
    </source>
</evidence>
<dbReference type="InterPro" id="IPR013083">
    <property type="entry name" value="Znf_RING/FYVE/PHD"/>
</dbReference>
<evidence type="ECO:0000256" key="1">
    <source>
        <dbReference type="ARBA" id="ARBA00000900"/>
    </source>
</evidence>
<evidence type="ECO:0000259" key="22">
    <source>
        <dbReference type="PROSITE" id="PS50089"/>
    </source>
</evidence>
<evidence type="ECO:0000256" key="6">
    <source>
        <dbReference type="ARBA" id="ARBA00022679"/>
    </source>
</evidence>
<evidence type="ECO:0000256" key="3">
    <source>
        <dbReference type="ARBA" id="ARBA00012483"/>
    </source>
</evidence>
<dbReference type="AlphaFoldDB" id="A0AAV8GAC2"/>
<dbReference type="SUPFAM" id="SSF57850">
    <property type="entry name" value="RING/U-box"/>
    <property type="match status" value="1"/>
</dbReference>
<evidence type="ECO:0000256" key="2">
    <source>
        <dbReference type="ARBA" id="ARBA00004906"/>
    </source>
</evidence>
<evidence type="ECO:0000256" key="17">
    <source>
        <dbReference type="ARBA" id="ARBA00046288"/>
    </source>
</evidence>
<name>A0AAV8GAC2_9POAL</name>
<evidence type="ECO:0000256" key="8">
    <source>
        <dbReference type="ARBA" id="ARBA00022723"/>
    </source>
</evidence>
<comment type="pathway">
    <text evidence="2">Protein modification; protein ubiquitination.</text>
</comment>
<evidence type="ECO:0000256" key="10">
    <source>
        <dbReference type="ARBA" id="ARBA00022771"/>
    </source>
</evidence>
<dbReference type="GO" id="GO:0012505">
    <property type="term" value="C:endomembrane system"/>
    <property type="evidence" value="ECO:0007669"/>
    <property type="project" value="UniProtKB-SubCell"/>
</dbReference>
<dbReference type="PANTHER" id="PTHR47168">
    <property type="entry name" value="RING ZINC FINGER DOMAIN SUPERFAMILY PROTEIN-RELATED"/>
    <property type="match status" value="1"/>
</dbReference>
<keyword evidence="16" id="KW-0325">Glycoprotein</keyword>